<comment type="caution">
    <text evidence="1">The sequence shown here is derived from an EMBL/GenBank/DDBJ whole genome shotgun (WGS) entry which is preliminary data.</text>
</comment>
<dbReference type="SUPFAM" id="SSF88659">
    <property type="entry name" value="Sigma3 and sigma4 domains of RNA polymerase sigma factors"/>
    <property type="match status" value="1"/>
</dbReference>
<dbReference type="InterPro" id="IPR036388">
    <property type="entry name" value="WH-like_DNA-bd_sf"/>
</dbReference>
<dbReference type="RefSeq" id="WP_253359017.1">
    <property type="nucleotide sequence ID" value="NZ_JAIULA010000002.1"/>
</dbReference>
<reference evidence="1 2" key="1">
    <citation type="journal article" date="2023" name="Int. J. Syst. Evol. Microbiol.">
        <title>Ligilactobacillus ubinensis sp. nov., a novel species isolated from the wild ferment of a durian fruit (Durio zibethinus).</title>
        <authorList>
            <person name="Heng Y.C."/>
            <person name="Menon N."/>
            <person name="Chen B."/>
            <person name="Loo B.Z.L."/>
            <person name="Wong G.W.J."/>
            <person name="Lim A.C.H."/>
            <person name="Silvaraju S."/>
            <person name="Kittelmann S."/>
        </authorList>
    </citation>
    <scope>NUCLEOTIDE SEQUENCE [LARGE SCALE GENOMIC DNA]</scope>
    <source>
        <strain evidence="1 2">WILCCON 0076</strain>
    </source>
</reference>
<gene>
    <name evidence="1" type="ORF">LB941_01845</name>
</gene>
<sequence>MKKYYDDCHQLYMEITDLEDGFMHVKLHLTTGIKQLTVTEAKGKEIIELNRVEYNDNHRETRRHVSLEAYDPYGSLVQDDADPLQEVIKKEEVEQLHHSISQLNPEQQKLLMKKFWDEVKQTNIAKDEGISKMAITKRLQTIYRRLKKILEK</sequence>
<accession>A0A9X2JK80</accession>
<protein>
    <submittedName>
        <fullName evidence="1">Sigma-70 family RNA polymerase sigma factor</fullName>
    </submittedName>
</protein>
<dbReference type="Proteomes" id="UP001139006">
    <property type="component" value="Unassembled WGS sequence"/>
</dbReference>
<keyword evidence="2" id="KW-1185">Reference proteome</keyword>
<name>A0A9X2JK80_9LACO</name>
<dbReference type="InterPro" id="IPR013324">
    <property type="entry name" value="RNA_pol_sigma_r3/r4-like"/>
</dbReference>
<dbReference type="EMBL" id="JAIULA010000002">
    <property type="protein sequence ID" value="MCP0886077.1"/>
    <property type="molecule type" value="Genomic_DNA"/>
</dbReference>
<proteinExistence type="predicted"/>
<evidence type="ECO:0000313" key="2">
    <source>
        <dbReference type="Proteomes" id="UP001139006"/>
    </source>
</evidence>
<organism evidence="1 2">
    <name type="scientific">Ligilactobacillus ubinensis</name>
    <dbReference type="NCBI Taxonomy" id="2876789"/>
    <lineage>
        <taxon>Bacteria</taxon>
        <taxon>Bacillati</taxon>
        <taxon>Bacillota</taxon>
        <taxon>Bacilli</taxon>
        <taxon>Lactobacillales</taxon>
        <taxon>Lactobacillaceae</taxon>
        <taxon>Ligilactobacillus</taxon>
    </lineage>
</organism>
<dbReference type="Gene3D" id="1.10.10.10">
    <property type="entry name" value="Winged helix-like DNA-binding domain superfamily/Winged helix DNA-binding domain"/>
    <property type="match status" value="1"/>
</dbReference>
<evidence type="ECO:0000313" key="1">
    <source>
        <dbReference type="EMBL" id="MCP0886077.1"/>
    </source>
</evidence>
<dbReference type="AlphaFoldDB" id="A0A9X2JK80"/>